<accession>A0AAX1XKL3</accession>
<dbReference type="EMBL" id="PKPZ01000014">
    <property type="protein sequence ID" value="RPB37482.1"/>
    <property type="molecule type" value="Genomic_DNA"/>
</dbReference>
<name>A0AAX1XKL3_9VIBR</name>
<organism evidence="1 2">
    <name type="scientific">Vibrio diabolicus</name>
    <dbReference type="NCBI Taxonomy" id="50719"/>
    <lineage>
        <taxon>Bacteria</taxon>
        <taxon>Pseudomonadati</taxon>
        <taxon>Pseudomonadota</taxon>
        <taxon>Gammaproteobacteria</taxon>
        <taxon>Vibrionales</taxon>
        <taxon>Vibrionaceae</taxon>
        <taxon>Vibrio</taxon>
        <taxon>Vibrio diabolicus subgroup</taxon>
    </lineage>
</organism>
<comment type="caution">
    <text evidence="1">The sequence shown here is derived from an EMBL/GenBank/DDBJ whole genome shotgun (WGS) entry which is preliminary data.</text>
</comment>
<dbReference type="AlphaFoldDB" id="A0AAX1XKL3"/>
<reference evidence="1 2" key="1">
    <citation type="journal article" date="2018" name="AMB Express">
        <title>Occurrence and significance of pathogenicity and fitness islands in environmental vibrios.</title>
        <authorList>
            <person name="Klein S."/>
            <person name="Pipes S."/>
            <person name="Lovell C.R."/>
        </authorList>
    </citation>
    <scope>NUCLEOTIDE SEQUENCE [LARGE SCALE GENOMIC DNA]</scope>
    <source>
        <strain evidence="1 2">JBS-8-11-1</strain>
    </source>
</reference>
<evidence type="ECO:0000313" key="2">
    <source>
        <dbReference type="Proteomes" id="UP000283878"/>
    </source>
</evidence>
<dbReference type="Proteomes" id="UP000283878">
    <property type="component" value="Unassembled WGS sequence"/>
</dbReference>
<proteinExistence type="predicted"/>
<protein>
    <submittedName>
        <fullName evidence="1">Uncharacterized protein</fullName>
    </submittedName>
</protein>
<gene>
    <name evidence="1" type="ORF">CYQ91_15800</name>
</gene>
<evidence type="ECO:0000313" key="1">
    <source>
        <dbReference type="EMBL" id="RPB37482.1"/>
    </source>
</evidence>
<sequence length="57" mass="6788">MVSRRVNHCNFALKKNHKKPYNHYFSVSYYDNNIDKTRLAVCDSLSNSVIQTKYPYD</sequence>